<feature type="compositionally biased region" description="Polar residues" evidence="4">
    <location>
        <begin position="179"/>
        <end position="192"/>
    </location>
</feature>
<keyword evidence="3" id="KW-0012">Acyltransferase</keyword>
<accession>A0ABC8SPE1</accession>
<protein>
    <submittedName>
        <fullName evidence="5">Uncharacterized protein</fullName>
    </submittedName>
</protein>
<reference evidence="5 6" key="1">
    <citation type="submission" date="2024-02" db="EMBL/GenBank/DDBJ databases">
        <authorList>
            <person name="Vignale AGUSTIN F."/>
            <person name="Sosa J E."/>
            <person name="Modenutti C."/>
        </authorList>
    </citation>
    <scope>NUCLEOTIDE SEQUENCE [LARGE SCALE GENOMIC DNA]</scope>
</reference>
<comment type="caution">
    <text evidence="5">The sequence shown here is derived from an EMBL/GenBank/DDBJ whole genome shotgun (WGS) entry which is preliminary data.</text>
</comment>
<gene>
    <name evidence="5" type="ORF">ILEXP_LOCUS27712</name>
</gene>
<sequence>PSIDDNEFLLKSNKAASNQSNKTLSLRAASESKAQATSLHICFRVSDLDLLVPRIHTPTVYFYKPNGTQNFFEAHLLKEALSNALVPVPFYPVAGMLQTDEKGRFELYCNGEGDLCQVWGSVSWCGVTPYSCRWNLSSPFHQCMVRHGTWHTSEDPTFLDRTLLRGRDPPIPAFDHTENYSPPSSTLRPPPKTTSTAILRITADQLAILKTKLKGEKDQKRYSTYEAMAAHLWRSACMVRGLPDDQDTKLYIATDGRSRLIPPLPPGYFGNVLFTTTSTAPSGEIQSQPFRSTVDRNHNALSRMCDDFLRSALDYLELQPDPTALIRGAHTFNSPNLNSQLD</sequence>
<dbReference type="GO" id="GO:0016746">
    <property type="term" value="F:acyltransferase activity"/>
    <property type="evidence" value="ECO:0007669"/>
    <property type="project" value="UniProtKB-KW"/>
</dbReference>
<keyword evidence="6" id="KW-1185">Reference proteome</keyword>
<comment type="similarity">
    <text evidence="1">Belongs to the plant acyltransferase family.</text>
</comment>
<feature type="non-terminal residue" evidence="5">
    <location>
        <position position="1"/>
    </location>
</feature>
<keyword evidence="2" id="KW-0808">Transferase</keyword>
<dbReference type="EMBL" id="CAUOFW020003283">
    <property type="protein sequence ID" value="CAK9159034.1"/>
    <property type="molecule type" value="Genomic_DNA"/>
</dbReference>
<name>A0ABC8SPE1_9AQUA</name>
<evidence type="ECO:0000313" key="6">
    <source>
        <dbReference type="Proteomes" id="UP001642360"/>
    </source>
</evidence>
<dbReference type="Gene3D" id="3.30.559.10">
    <property type="entry name" value="Chloramphenicol acetyltransferase-like domain"/>
    <property type="match status" value="2"/>
</dbReference>
<feature type="region of interest" description="Disordered" evidence="4">
    <location>
        <begin position="172"/>
        <end position="192"/>
    </location>
</feature>
<dbReference type="InterPro" id="IPR050317">
    <property type="entry name" value="Plant_Fungal_Acyltransferase"/>
</dbReference>
<dbReference type="PANTHER" id="PTHR31642:SF11">
    <property type="entry name" value="SHIKIMATE O-HYDROXYCINNAMOYLTRANSFERASE"/>
    <property type="match status" value="1"/>
</dbReference>
<dbReference type="InterPro" id="IPR023213">
    <property type="entry name" value="CAT-like_dom_sf"/>
</dbReference>
<proteinExistence type="inferred from homology"/>
<evidence type="ECO:0000256" key="4">
    <source>
        <dbReference type="SAM" id="MobiDB-lite"/>
    </source>
</evidence>
<organism evidence="5 6">
    <name type="scientific">Ilex paraguariensis</name>
    <name type="common">yerba mate</name>
    <dbReference type="NCBI Taxonomy" id="185542"/>
    <lineage>
        <taxon>Eukaryota</taxon>
        <taxon>Viridiplantae</taxon>
        <taxon>Streptophyta</taxon>
        <taxon>Embryophyta</taxon>
        <taxon>Tracheophyta</taxon>
        <taxon>Spermatophyta</taxon>
        <taxon>Magnoliopsida</taxon>
        <taxon>eudicotyledons</taxon>
        <taxon>Gunneridae</taxon>
        <taxon>Pentapetalae</taxon>
        <taxon>asterids</taxon>
        <taxon>campanulids</taxon>
        <taxon>Aquifoliales</taxon>
        <taxon>Aquifoliaceae</taxon>
        <taxon>Ilex</taxon>
    </lineage>
</organism>
<evidence type="ECO:0000256" key="2">
    <source>
        <dbReference type="ARBA" id="ARBA00022679"/>
    </source>
</evidence>
<dbReference type="Pfam" id="PF02458">
    <property type="entry name" value="Transferase"/>
    <property type="match status" value="2"/>
</dbReference>
<dbReference type="AlphaFoldDB" id="A0ABC8SPE1"/>
<evidence type="ECO:0000313" key="5">
    <source>
        <dbReference type="EMBL" id="CAK9159034.1"/>
    </source>
</evidence>
<evidence type="ECO:0000256" key="3">
    <source>
        <dbReference type="ARBA" id="ARBA00023315"/>
    </source>
</evidence>
<dbReference type="Proteomes" id="UP001642360">
    <property type="component" value="Unassembled WGS sequence"/>
</dbReference>
<dbReference type="PANTHER" id="PTHR31642">
    <property type="entry name" value="TRICHOTHECENE 3-O-ACETYLTRANSFERASE"/>
    <property type="match status" value="1"/>
</dbReference>
<evidence type="ECO:0000256" key="1">
    <source>
        <dbReference type="ARBA" id="ARBA00009861"/>
    </source>
</evidence>